<dbReference type="Proteomes" id="UP000308705">
    <property type="component" value="Unassembled WGS sequence"/>
</dbReference>
<evidence type="ECO:0000256" key="5">
    <source>
        <dbReference type="ARBA" id="ARBA00023136"/>
    </source>
</evidence>
<feature type="transmembrane region" description="Helical" evidence="6">
    <location>
        <begin position="118"/>
        <end position="137"/>
    </location>
</feature>
<proteinExistence type="inferred from homology"/>
<dbReference type="PANTHER" id="PTHR38459:SF1">
    <property type="entry name" value="PROPHAGE BACTOPRENOL-LINKED GLUCOSE TRANSLOCASE HOMOLOG"/>
    <property type="match status" value="1"/>
</dbReference>
<sequence length="156" mass="16941">MARTNPRSPGTSRGGRVAIVPDYHLRVVRFLLVGGFCFGVQYLAMTAMASAGVPWTPADAIGFLLSAQLNFVLSSKFTWGDRRFPLTVKRWSSYNGTALLSLAVNTGVFALIHPYLPTLISAAIGVLIGTIVTYLICDKFVFATREKAREKAEALA</sequence>
<feature type="transmembrane region" description="Helical" evidence="6">
    <location>
        <begin position="30"/>
        <end position="49"/>
    </location>
</feature>
<dbReference type="Pfam" id="PF04138">
    <property type="entry name" value="GtrA_DPMS_TM"/>
    <property type="match status" value="1"/>
</dbReference>
<keyword evidence="9" id="KW-1185">Reference proteome</keyword>
<dbReference type="InterPro" id="IPR051401">
    <property type="entry name" value="GtrA_CellWall_Glycosyl"/>
</dbReference>
<comment type="similarity">
    <text evidence="2">Belongs to the GtrA family.</text>
</comment>
<protein>
    <submittedName>
        <fullName evidence="8">GtrA family protein</fullName>
    </submittedName>
</protein>
<comment type="subcellular location">
    <subcellularLocation>
        <location evidence="1">Membrane</location>
        <topology evidence="1">Multi-pass membrane protein</topology>
    </subcellularLocation>
</comment>
<evidence type="ECO:0000256" key="6">
    <source>
        <dbReference type="SAM" id="Phobius"/>
    </source>
</evidence>
<feature type="domain" description="GtrA/DPMS transmembrane" evidence="7">
    <location>
        <begin position="29"/>
        <end position="142"/>
    </location>
</feature>
<name>A0A4U3MBK3_9ACTN</name>
<evidence type="ECO:0000259" key="7">
    <source>
        <dbReference type="Pfam" id="PF04138"/>
    </source>
</evidence>
<evidence type="ECO:0000256" key="3">
    <source>
        <dbReference type="ARBA" id="ARBA00022692"/>
    </source>
</evidence>
<evidence type="ECO:0000256" key="4">
    <source>
        <dbReference type="ARBA" id="ARBA00022989"/>
    </source>
</evidence>
<evidence type="ECO:0000256" key="2">
    <source>
        <dbReference type="ARBA" id="ARBA00009399"/>
    </source>
</evidence>
<evidence type="ECO:0000313" key="9">
    <source>
        <dbReference type="Proteomes" id="UP000308705"/>
    </source>
</evidence>
<feature type="transmembrane region" description="Helical" evidence="6">
    <location>
        <begin position="55"/>
        <end position="73"/>
    </location>
</feature>
<dbReference type="OrthoDB" id="5190297at2"/>
<keyword evidence="4 6" id="KW-1133">Transmembrane helix</keyword>
<keyword evidence="5 6" id="KW-0472">Membrane</keyword>
<dbReference type="AlphaFoldDB" id="A0A4U3MBK3"/>
<organism evidence="8 9">
    <name type="scientific">Herbidospora galbida</name>
    <dbReference type="NCBI Taxonomy" id="2575442"/>
    <lineage>
        <taxon>Bacteria</taxon>
        <taxon>Bacillati</taxon>
        <taxon>Actinomycetota</taxon>
        <taxon>Actinomycetes</taxon>
        <taxon>Streptosporangiales</taxon>
        <taxon>Streptosporangiaceae</taxon>
        <taxon>Herbidospora</taxon>
    </lineage>
</organism>
<reference evidence="8 9" key="1">
    <citation type="submission" date="2019-04" db="EMBL/GenBank/DDBJ databases">
        <title>Herbidospora sp. NEAU-GS14.nov., a novel actinomycete isolated from soil.</title>
        <authorList>
            <person name="Han L."/>
        </authorList>
    </citation>
    <scope>NUCLEOTIDE SEQUENCE [LARGE SCALE GENOMIC DNA]</scope>
    <source>
        <strain evidence="8 9">NEAU-GS14</strain>
    </source>
</reference>
<evidence type="ECO:0000313" key="8">
    <source>
        <dbReference type="EMBL" id="TKK84996.1"/>
    </source>
</evidence>
<dbReference type="PANTHER" id="PTHR38459">
    <property type="entry name" value="PROPHAGE BACTOPRENOL-LINKED GLUCOSE TRANSLOCASE HOMOLOG"/>
    <property type="match status" value="1"/>
</dbReference>
<accession>A0A4U3MBK3</accession>
<dbReference type="GO" id="GO:0005886">
    <property type="term" value="C:plasma membrane"/>
    <property type="evidence" value="ECO:0007669"/>
    <property type="project" value="TreeGrafter"/>
</dbReference>
<dbReference type="EMBL" id="SZQA01000031">
    <property type="protein sequence ID" value="TKK84996.1"/>
    <property type="molecule type" value="Genomic_DNA"/>
</dbReference>
<dbReference type="InterPro" id="IPR007267">
    <property type="entry name" value="GtrA_DPMS_TM"/>
</dbReference>
<dbReference type="GO" id="GO:0000271">
    <property type="term" value="P:polysaccharide biosynthetic process"/>
    <property type="evidence" value="ECO:0007669"/>
    <property type="project" value="InterPro"/>
</dbReference>
<gene>
    <name evidence="8" type="ORF">FDA94_27840</name>
</gene>
<evidence type="ECO:0000256" key="1">
    <source>
        <dbReference type="ARBA" id="ARBA00004141"/>
    </source>
</evidence>
<comment type="caution">
    <text evidence="8">The sequence shown here is derived from an EMBL/GenBank/DDBJ whole genome shotgun (WGS) entry which is preliminary data.</text>
</comment>
<feature type="transmembrane region" description="Helical" evidence="6">
    <location>
        <begin position="94"/>
        <end position="112"/>
    </location>
</feature>
<keyword evidence="3 6" id="KW-0812">Transmembrane</keyword>